<sequence>MNQRTRVLRSIVTIKRCPNRREGGVVWTRSTITRTRNRQSFAPANTATNPAACLKQLDLIIFSSSQKSLQSSSARFLYLQQQG</sequence>
<name>S4NL84_9NEOP</name>
<proteinExistence type="predicted"/>
<accession>S4NL84</accession>
<reference evidence="1" key="1">
    <citation type="journal article" date="2013" name="BMC Genomics">
        <title>Unscrambling butterfly oogenesis.</title>
        <authorList>
            <person name="Carter J.M."/>
            <person name="Baker S.C."/>
            <person name="Pink R."/>
            <person name="Carter D.R."/>
            <person name="Collins A."/>
            <person name="Tomlin J."/>
            <person name="Gibbs M."/>
            <person name="Breuker C.J."/>
        </authorList>
    </citation>
    <scope>NUCLEOTIDE SEQUENCE</scope>
    <source>
        <tissue evidence="1">Ovary</tissue>
    </source>
</reference>
<reference evidence="1" key="2">
    <citation type="submission" date="2013-05" db="EMBL/GenBank/DDBJ databases">
        <authorList>
            <person name="Carter J.-M."/>
            <person name="Baker S.C."/>
            <person name="Pink R."/>
            <person name="Carter D.R.F."/>
            <person name="Collins A."/>
            <person name="Tomlin J."/>
            <person name="Gibbs M."/>
            <person name="Breuker C.J."/>
        </authorList>
    </citation>
    <scope>NUCLEOTIDE SEQUENCE</scope>
    <source>
        <tissue evidence="1">Ovary</tissue>
    </source>
</reference>
<evidence type="ECO:0000313" key="1">
    <source>
        <dbReference type="EMBL" id="JAA77814.1"/>
    </source>
</evidence>
<dbReference type="EMBL" id="GAIX01014746">
    <property type="protein sequence ID" value="JAA77814.1"/>
    <property type="molecule type" value="Transcribed_RNA"/>
</dbReference>
<organism evidence="1">
    <name type="scientific">Pararge aegeria</name>
    <name type="common">speckled wood butterfly</name>
    <dbReference type="NCBI Taxonomy" id="116150"/>
    <lineage>
        <taxon>Eukaryota</taxon>
        <taxon>Metazoa</taxon>
        <taxon>Ecdysozoa</taxon>
        <taxon>Arthropoda</taxon>
        <taxon>Hexapoda</taxon>
        <taxon>Insecta</taxon>
        <taxon>Pterygota</taxon>
        <taxon>Neoptera</taxon>
        <taxon>Endopterygota</taxon>
        <taxon>Lepidoptera</taxon>
        <taxon>Glossata</taxon>
        <taxon>Ditrysia</taxon>
        <taxon>Papilionoidea</taxon>
        <taxon>Nymphalidae</taxon>
        <taxon>Satyrinae</taxon>
        <taxon>Satyrini</taxon>
        <taxon>Parargina</taxon>
        <taxon>Pararge</taxon>
    </lineage>
</organism>
<protein>
    <submittedName>
        <fullName evidence="1">Uncharacterized protein</fullName>
    </submittedName>
</protein>
<dbReference type="AlphaFoldDB" id="S4NL84"/>